<evidence type="ECO:0000256" key="5">
    <source>
        <dbReference type="ARBA" id="ARBA00023002"/>
    </source>
</evidence>
<keyword evidence="7" id="KW-0812">Transmembrane</keyword>
<keyword evidence="5" id="KW-0560">Oxidoreductase</keyword>
<keyword evidence="7" id="KW-1133">Transmembrane helix</keyword>
<evidence type="ECO:0000259" key="8">
    <source>
        <dbReference type="Pfam" id="PF01494"/>
    </source>
</evidence>
<keyword evidence="7" id="KW-0472">Membrane</keyword>
<evidence type="ECO:0000256" key="6">
    <source>
        <dbReference type="ARBA" id="ARBA00023033"/>
    </source>
</evidence>
<dbReference type="InParanoid" id="A0A165T2P9"/>
<keyword evidence="3" id="KW-0274">FAD</keyword>
<accession>A0A165T2P9</accession>
<sequence>MSPSSSSSRSVAVIGTGLVGCLAALGFATQFSWTVDIYDARSSTSQAIDDTRTINLALSNRGLRTFEEINPEIAAELVRQSVPLYGRTIHKRDGKTEFQAYGPHGEAIYSINRLTMIALLKEAIDSCPLIKTHYSRKLIKSDGRNLLFENPVTGEHVSATADLIIGADGAYSAVREQMRRVIKMDLSTRWAPLSYMKIEVPPVVLADGSTDHAFDPDKLHVWPRKDFLLIAPSNPDKTFTCVLWAPEALLERLRDKNYALQFFTEEFPSFITATSPEDVVNQVTTGPIVPMCSTKCFPMNDEHRILIGDAAHAIVPYLGHGANVGFEDVRILLECLSCEPDQRTALDTYSKMRHNDLEAIEGIAWGHKKELSQSVLEVRYKLRKSLDFFLARAFPGHWAPLYAAVTFEAGTPYSKVVERHRRQELIVSSFQWVVTLLLLVSIWRTLGHPGWTRFLVLE</sequence>
<comment type="cofactor">
    <cofactor evidence="1">
        <name>FAD</name>
        <dbReference type="ChEBI" id="CHEBI:57692"/>
    </cofactor>
</comment>
<dbReference type="GO" id="GO:0004502">
    <property type="term" value="F:kynurenine 3-monooxygenase activity"/>
    <property type="evidence" value="ECO:0007669"/>
    <property type="project" value="TreeGrafter"/>
</dbReference>
<dbReference type="GO" id="GO:0005741">
    <property type="term" value="C:mitochondrial outer membrane"/>
    <property type="evidence" value="ECO:0007669"/>
    <property type="project" value="TreeGrafter"/>
</dbReference>
<dbReference type="AlphaFoldDB" id="A0A165T2P9"/>
<dbReference type="PANTHER" id="PTHR46028:SF2">
    <property type="entry name" value="KYNURENINE 3-MONOOXYGENASE"/>
    <property type="match status" value="1"/>
</dbReference>
<dbReference type="SUPFAM" id="SSF51905">
    <property type="entry name" value="FAD/NAD(P)-binding domain"/>
    <property type="match status" value="1"/>
</dbReference>
<evidence type="ECO:0000256" key="1">
    <source>
        <dbReference type="ARBA" id="ARBA00001974"/>
    </source>
</evidence>
<dbReference type="OrthoDB" id="10053569at2759"/>
<evidence type="ECO:0000313" key="9">
    <source>
        <dbReference type="EMBL" id="KZT26049.1"/>
    </source>
</evidence>
<dbReference type="InterPro" id="IPR002938">
    <property type="entry name" value="FAD-bd"/>
</dbReference>
<dbReference type="Gene3D" id="3.50.50.60">
    <property type="entry name" value="FAD/NAD(P)-binding domain"/>
    <property type="match status" value="1"/>
</dbReference>
<dbReference type="PANTHER" id="PTHR46028">
    <property type="entry name" value="KYNURENINE 3-MONOOXYGENASE"/>
    <property type="match status" value="1"/>
</dbReference>
<evidence type="ECO:0000256" key="2">
    <source>
        <dbReference type="ARBA" id="ARBA00022630"/>
    </source>
</evidence>
<proteinExistence type="predicted"/>
<evidence type="ECO:0000256" key="4">
    <source>
        <dbReference type="ARBA" id="ARBA00022857"/>
    </source>
</evidence>
<dbReference type="InterPro" id="IPR036188">
    <property type="entry name" value="FAD/NAD-bd_sf"/>
</dbReference>
<evidence type="ECO:0000256" key="7">
    <source>
        <dbReference type="SAM" id="Phobius"/>
    </source>
</evidence>
<keyword evidence="10" id="KW-1185">Reference proteome</keyword>
<gene>
    <name evidence="9" type="ORF">NEOLEDRAFT_1063855</name>
</gene>
<feature type="transmembrane region" description="Helical" evidence="7">
    <location>
        <begin position="425"/>
        <end position="443"/>
    </location>
</feature>
<dbReference type="PRINTS" id="PR00420">
    <property type="entry name" value="RNGMNOXGNASE"/>
</dbReference>
<dbReference type="Proteomes" id="UP000076761">
    <property type="component" value="Unassembled WGS sequence"/>
</dbReference>
<keyword evidence="2" id="KW-0285">Flavoprotein</keyword>
<dbReference type="STRING" id="1314782.A0A165T2P9"/>
<reference evidence="9 10" key="1">
    <citation type="journal article" date="2016" name="Mol. Biol. Evol.">
        <title>Comparative Genomics of Early-Diverging Mushroom-Forming Fungi Provides Insights into the Origins of Lignocellulose Decay Capabilities.</title>
        <authorList>
            <person name="Nagy L.G."/>
            <person name="Riley R."/>
            <person name="Tritt A."/>
            <person name="Adam C."/>
            <person name="Daum C."/>
            <person name="Floudas D."/>
            <person name="Sun H."/>
            <person name="Yadav J.S."/>
            <person name="Pangilinan J."/>
            <person name="Larsson K.H."/>
            <person name="Matsuura K."/>
            <person name="Barry K."/>
            <person name="Labutti K."/>
            <person name="Kuo R."/>
            <person name="Ohm R.A."/>
            <person name="Bhattacharya S.S."/>
            <person name="Shirouzu T."/>
            <person name="Yoshinaga Y."/>
            <person name="Martin F.M."/>
            <person name="Grigoriev I.V."/>
            <person name="Hibbett D.S."/>
        </authorList>
    </citation>
    <scope>NUCLEOTIDE SEQUENCE [LARGE SCALE GENOMIC DNA]</scope>
    <source>
        <strain evidence="9 10">HHB14362 ss-1</strain>
    </source>
</reference>
<dbReference type="Pfam" id="PF01494">
    <property type="entry name" value="FAD_binding_3"/>
    <property type="match status" value="1"/>
</dbReference>
<protein>
    <submittedName>
        <fullName evidence="9">FAD/NAD(P)-binding domain-containing protein</fullName>
    </submittedName>
</protein>
<dbReference type="GO" id="GO:0070189">
    <property type="term" value="P:kynurenine metabolic process"/>
    <property type="evidence" value="ECO:0007669"/>
    <property type="project" value="TreeGrafter"/>
</dbReference>
<keyword evidence="4" id="KW-0521">NADP</keyword>
<evidence type="ECO:0000256" key="3">
    <source>
        <dbReference type="ARBA" id="ARBA00022827"/>
    </source>
</evidence>
<dbReference type="EMBL" id="KV425568">
    <property type="protein sequence ID" value="KZT26049.1"/>
    <property type="molecule type" value="Genomic_DNA"/>
</dbReference>
<evidence type="ECO:0000313" key="10">
    <source>
        <dbReference type="Proteomes" id="UP000076761"/>
    </source>
</evidence>
<feature type="domain" description="FAD-binding" evidence="8">
    <location>
        <begin position="10"/>
        <end position="356"/>
    </location>
</feature>
<organism evidence="9 10">
    <name type="scientific">Neolentinus lepideus HHB14362 ss-1</name>
    <dbReference type="NCBI Taxonomy" id="1314782"/>
    <lineage>
        <taxon>Eukaryota</taxon>
        <taxon>Fungi</taxon>
        <taxon>Dikarya</taxon>
        <taxon>Basidiomycota</taxon>
        <taxon>Agaricomycotina</taxon>
        <taxon>Agaricomycetes</taxon>
        <taxon>Gloeophyllales</taxon>
        <taxon>Gloeophyllaceae</taxon>
        <taxon>Neolentinus</taxon>
    </lineage>
</organism>
<keyword evidence="6" id="KW-0503">Monooxygenase</keyword>
<name>A0A165T2P9_9AGAM</name>
<dbReference type="GO" id="GO:0071949">
    <property type="term" value="F:FAD binding"/>
    <property type="evidence" value="ECO:0007669"/>
    <property type="project" value="InterPro"/>
</dbReference>